<evidence type="ECO:0000256" key="4">
    <source>
        <dbReference type="ARBA" id="ARBA00023136"/>
    </source>
</evidence>
<dbReference type="SUPFAM" id="SSF48452">
    <property type="entry name" value="TPR-like"/>
    <property type="match status" value="1"/>
</dbReference>
<keyword evidence="5" id="KW-0998">Cell outer membrane</keyword>
<dbReference type="Pfam" id="PF14322">
    <property type="entry name" value="SusD-like_3"/>
    <property type="match status" value="1"/>
</dbReference>
<evidence type="ECO:0000313" key="7">
    <source>
        <dbReference type="EMBL" id="MBK3517498.1"/>
    </source>
</evidence>
<evidence type="ECO:0000259" key="6">
    <source>
        <dbReference type="PROSITE" id="PS50814"/>
    </source>
</evidence>
<comment type="subcellular location">
    <subcellularLocation>
        <location evidence="1">Cell outer membrane</location>
    </subcellularLocation>
</comment>
<protein>
    <submittedName>
        <fullName evidence="7">RagB/SusD family nutrient uptake outer membrane protein</fullName>
    </submittedName>
</protein>
<keyword evidence="8" id="KW-1185">Reference proteome</keyword>
<dbReference type="InterPro" id="IPR033985">
    <property type="entry name" value="SusD-like_N"/>
</dbReference>
<feature type="domain" description="WIF" evidence="6">
    <location>
        <begin position="494"/>
        <end position="580"/>
    </location>
</feature>
<dbReference type="EMBL" id="JAENRR010000017">
    <property type="protein sequence ID" value="MBK3517498.1"/>
    <property type="molecule type" value="Genomic_DNA"/>
</dbReference>
<organism evidence="7 8">
    <name type="scientific">Carboxylicivirga marina</name>
    <dbReference type="NCBI Taxonomy" id="2800988"/>
    <lineage>
        <taxon>Bacteria</taxon>
        <taxon>Pseudomonadati</taxon>
        <taxon>Bacteroidota</taxon>
        <taxon>Bacteroidia</taxon>
        <taxon>Marinilabiliales</taxon>
        <taxon>Marinilabiliaceae</taxon>
        <taxon>Carboxylicivirga</taxon>
    </lineage>
</organism>
<dbReference type="Proteomes" id="UP000605676">
    <property type="component" value="Unassembled WGS sequence"/>
</dbReference>
<dbReference type="PROSITE" id="PS50814">
    <property type="entry name" value="WIF"/>
    <property type="match status" value="1"/>
</dbReference>
<keyword evidence="4" id="KW-0472">Membrane</keyword>
<name>A0ABS1HJP5_9BACT</name>
<evidence type="ECO:0000256" key="1">
    <source>
        <dbReference type="ARBA" id="ARBA00004442"/>
    </source>
</evidence>
<dbReference type="InterPro" id="IPR012944">
    <property type="entry name" value="SusD_RagB_dom"/>
</dbReference>
<dbReference type="InterPro" id="IPR011990">
    <property type="entry name" value="TPR-like_helical_dom_sf"/>
</dbReference>
<dbReference type="InterPro" id="IPR003306">
    <property type="entry name" value="WIF"/>
</dbReference>
<dbReference type="PROSITE" id="PS51257">
    <property type="entry name" value="PROKAR_LIPOPROTEIN"/>
    <property type="match status" value="1"/>
</dbReference>
<dbReference type="CDD" id="cd08977">
    <property type="entry name" value="SusD"/>
    <property type="match status" value="1"/>
</dbReference>
<evidence type="ECO:0000313" key="8">
    <source>
        <dbReference type="Proteomes" id="UP000605676"/>
    </source>
</evidence>
<dbReference type="Pfam" id="PF07980">
    <property type="entry name" value="SusD_RagB"/>
    <property type="match status" value="1"/>
</dbReference>
<keyword evidence="3" id="KW-0732">Signal</keyword>
<gene>
    <name evidence="7" type="ORF">JIV24_09135</name>
</gene>
<accession>A0ABS1HJP5</accession>
<reference evidence="7 8" key="1">
    <citation type="submission" date="2021-01" db="EMBL/GenBank/DDBJ databases">
        <title>Carboxyliciviraga sp.nov., isolated from coastal sediments.</title>
        <authorList>
            <person name="Lu D."/>
            <person name="Zhang T."/>
        </authorList>
    </citation>
    <scope>NUCLEOTIDE SEQUENCE [LARGE SCALE GENOMIC DNA]</scope>
    <source>
        <strain evidence="7 8">N1Y132</strain>
    </source>
</reference>
<evidence type="ECO:0000256" key="5">
    <source>
        <dbReference type="ARBA" id="ARBA00023237"/>
    </source>
</evidence>
<evidence type="ECO:0000256" key="3">
    <source>
        <dbReference type="ARBA" id="ARBA00022729"/>
    </source>
</evidence>
<evidence type="ECO:0000256" key="2">
    <source>
        <dbReference type="ARBA" id="ARBA00006275"/>
    </source>
</evidence>
<comment type="similarity">
    <text evidence="2">Belongs to the SusD family.</text>
</comment>
<proteinExistence type="inferred from homology"/>
<sequence>MKQLTKYIPIIFMAITLVSCYDLEEKPYSFLTDDNLFQSEDDYNAAVLGAYEGLIKSDEGEFGLWKVVYPVYGWGISGTDIFNYIPNNKFSKFGNYNLTSLTDQISNVWTDSYKVINRANNIIWNAGKEGALDTQLTNKYVAEARFIRAFLYFDMVQFYGSIPIRTKPTQDIFTDHPQTKANEEDVYQLIISDLEFAETHLDEASDFGRANKWVAKGLLSKVLLTYGGYPVKNYSDNTIFEKAAAKALEVIENSGYSLNPTTEGSPDAFFEYGKMFLESGENSNEILFDIQFLGPEQGGAWGYKSINGGQRWDGNYYYQWGGTAVGSQFAMSFHDSDIRFQWSIGPYALNNNGRITKPLNNWTPAKFRPERIEEGWGNSINAPILRMADVYLLFAEAYNEAYGSPTGGSLTMNAYDAMNAVRKRAQVPLMDDAYLMADNPDGAELLYGMSFNGFDKTDANYTGRHAYYSGSAKERFREAILMERGWELCFERHRWFDLKRTNTLLNYCRNSEYLNNGKLNASTDPVDKSTFAPNQVPTAKITWKAWHSTNIQDHNIYLPLPEKELLLNPALTLEDQNEGY</sequence>
<dbReference type="RefSeq" id="WP_200464728.1">
    <property type="nucleotide sequence ID" value="NZ_JAENRR010000017.1"/>
</dbReference>
<comment type="caution">
    <text evidence="7">The sequence shown here is derived from an EMBL/GenBank/DDBJ whole genome shotgun (WGS) entry which is preliminary data.</text>
</comment>
<dbReference type="Gene3D" id="1.25.40.390">
    <property type="match status" value="1"/>
</dbReference>